<dbReference type="Proteomes" id="UP000032452">
    <property type="component" value="Unassembled WGS sequence"/>
</dbReference>
<dbReference type="GO" id="GO:0016740">
    <property type="term" value="F:transferase activity"/>
    <property type="evidence" value="ECO:0007669"/>
    <property type="project" value="UniProtKB-KW"/>
</dbReference>
<dbReference type="Pfam" id="PF00535">
    <property type="entry name" value="Glycos_transf_2"/>
    <property type="match status" value="1"/>
</dbReference>
<name>A0A0D8ZWL5_9CYAN</name>
<evidence type="ECO:0000313" key="3">
    <source>
        <dbReference type="Proteomes" id="UP000032452"/>
    </source>
</evidence>
<comment type="caution">
    <text evidence="2">The sequence shown here is derived from an EMBL/GenBank/DDBJ whole genome shotgun (WGS) entry which is preliminary data.</text>
</comment>
<dbReference type="CDD" id="cd00761">
    <property type="entry name" value="Glyco_tranf_GTA_type"/>
    <property type="match status" value="1"/>
</dbReference>
<evidence type="ECO:0000259" key="1">
    <source>
        <dbReference type="Pfam" id="PF00535"/>
    </source>
</evidence>
<dbReference type="OrthoDB" id="450387at2"/>
<accession>A0A0D8ZWL5</accession>
<dbReference type="InterPro" id="IPR029044">
    <property type="entry name" value="Nucleotide-diphossugar_trans"/>
</dbReference>
<sequence>MNENISVSVIVNNYNYACFLNEAIDSALNQTYPHVEVIVVDDASTDNSREAIASYGDRIVKVLRPVNGKQAAALNDGLAISQGEIIIFLDADDYLFPQAIERILEVWRAETAKVHYRLQVVDAANQPLGYFYPPSTVPLAEGEVWPQLIETGGYSSVPMSGNAYSRNILTKVFPIPEEYKLTADDYLNISIPFYGKVEKIEQPIGAYRIHNSNQWALTEVSDSRFRRFVRHDIQSYALLVKKTNEFNVKIPQDLERRSVGRLWSRLASLRLNSEKHPVPGDNSLILMSWGIHALWKYSDHNLPKRLIYSIWFICVGVMPLQIAKLAITWLYAPHLRPQPIDLVLKKIRILVS</sequence>
<proteinExistence type="predicted"/>
<protein>
    <submittedName>
        <fullName evidence="2">Glycosyl transferase</fullName>
    </submittedName>
</protein>
<dbReference type="Gene3D" id="3.90.550.10">
    <property type="entry name" value="Spore Coat Polysaccharide Biosynthesis Protein SpsA, Chain A"/>
    <property type="match status" value="1"/>
</dbReference>
<dbReference type="PATRIC" id="fig|1618023.3.peg.5211"/>
<evidence type="ECO:0000313" key="2">
    <source>
        <dbReference type="EMBL" id="KJH73150.1"/>
    </source>
</evidence>
<keyword evidence="3" id="KW-1185">Reference proteome</keyword>
<organism evidence="2 3">
    <name type="scientific">Aliterella atlantica CENA595</name>
    <dbReference type="NCBI Taxonomy" id="1618023"/>
    <lineage>
        <taxon>Bacteria</taxon>
        <taxon>Bacillati</taxon>
        <taxon>Cyanobacteriota</taxon>
        <taxon>Cyanophyceae</taxon>
        <taxon>Chroococcidiopsidales</taxon>
        <taxon>Aliterellaceae</taxon>
        <taxon>Aliterella</taxon>
    </lineage>
</organism>
<reference evidence="2 3" key="1">
    <citation type="submission" date="2015-02" db="EMBL/GenBank/DDBJ databases">
        <title>Draft genome of a novel marine cyanobacterium (Chroococcales) isolated from South Atlantic Ocean.</title>
        <authorList>
            <person name="Rigonato J."/>
            <person name="Alvarenga D.O."/>
            <person name="Branco L.H."/>
            <person name="Varani A.M."/>
            <person name="Brandini F.P."/>
            <person name="Fiore M.F."/>
        </authorList>
    </citation>
    <scope>NUCLEOTIDE SEQUENCE [LARGE SCALE GENOMIC DNA]</scope>
    <source>
        <strain evidence="2 3">CENA595</strain>
    </source>
</reference>
<dbReference type="PANTHER" id="PTHR22916:SF65">
    <property type="entry name" value="SLR1065 PROTEIN"/>
    <property type="match status" value="1"/>
</dbReference>
<dbReference type="STRING" id="1618023.UH38_03615"/>
<dbReference type="AlphaFoldDB" id="A0A0D8ZWL5"/>
<dbReference type="InterPro" id="IPR001173">
    <property type="entry name" value="Glyco_trans_2-like"/>
</dbReference>
<dbReference type="EMBL" id="JYON01000002">
    <property type="protein sequence ID" value="KJH73150.1"/>
    <property type="molecule type" value="Genomic_DNA"/>
</dbReference>
<feature type="domain" description="Glycosyltransferase 2-like" evidence="1">
    <location>
        <begin position="8"/>
        <end position="112"/>
    </location>
</feature>
<gene>
    <name evidence="2" type="ORF">UH38_03615</name>
</gene>
<dbReference type="PANTHER" id="PTHR22916">
    <property type="entry name" value="GLYCOSYLTRANSFERASE"/>
    <property type="match status" value="1"/>
</dbReference>
<dbReference type="RefSeq" id="WP_045053249.1">
    <property type="nucleotide sequence ID" value="NZ_CAWMDP010000059.1"/>
</dbReference>
<keyword evidence="2" id="KW-0808">Transferase</keyword>
<dbReference type="SUPFAM" id="SSF53448">
    <property type="entry name" value="Nucleotide-diphospho-sugar transferases"/>
    <property type="match status" value="1"/>
</dbReference>